<proteinExistence type="predicted"/>
<evidence type="ECO:0000313" key="1">
    <source>
        <dbReference type="EnsemblMetazoa" id="CJA19775.1"/>
    </source>
</evidence>
<reference evidence="1" key="2">
    <citation type="submission" date="2022-06" db="UniProtKB">
        <authorList>
            <consortium name="EnsemblMetazoa"/>
        </authorList>
    </citation>
    <scope>IDENTIFICATION</scope>
    <source>
        <strain evidence="1">DF5081</strain>
    </source>
</reference>
<reference evidence="2" key="1">
    <citation type="submission" date="2010-08" db="EMBL/GenBank/DDBJ databases">
        <authorList>
            <consortium name="Caenorhabditis japonica Sequencing Consortium"/>
            <person name="Wilson R.K."/>
        </authorList>
    </citation>
    <scope>NUCLEOTIDE SEQUENCE [LARGE SCALE GENOMIC DNA]</scope>
    <source>
        <strain evidence="2">DF5081</strain>
    </source>
</reference>
<accession>A0A8R1E2Z0</accession>
<dbReference type="PANTHER" id="PTHR37432">
    <property type="entry name" value="PROTEIN CBG21304"/>
    <property type="match status" value="1"/>
</dbReference>
<sequence>MAEKSADDLNKKLTANDESLKLGKVFKKDGVRRILKFEEEVAEYVDSGKAACESCFQMFSAIDGSHIARHLKERCKKRKIGNEGHQNQEKIRKIDGRSYNHMSSDAMQNFILDICNLTSSRYGQEAKKQLPSRQTIQKFSDAKAQFVIGKAVEMIKPYVGKRLHLLVDHGKLISHYLSILGSYIDNEFNSQIMPLGFTPVPEGRTTTGRESTQLIVKRLTELGIPKEEIYKCNVTADGALSTLGIYFNSSLASSIRSNSSVCANLTRLPSMQMDTL</sequence>
<name>A0A8R1E2Z0_CAEJA</name>
<dbReference type="AlphaFoldDB" id="A0A8R1E2Z0"/>
<dbReference type="Proteomes" id="UP000005237">
    <property type="component" value="Unassembled WGS sequence"/>
</dbReference>
<evidence type="ECO:0000313" key="2">
    <source>
        <dbReference type="Proteomes" id="UP000005237"/>
    </source>
</evidence>
<protein>
    <submittedName>
        <fullName evidence="1">Uncharacterized protein</fullName>
    </submittedName>
</protein>
<dbReference type="PANTHER" id="PTHR37432:SF1">
    <property type="entry name" value="HAT C-TERMINAL DIMERISATION DOMAIN-CONTAINING PROTEIN-RELATED"/>
    <property type="match status" value="1"/>
</dbReference>
<organism evidence="1 2">
    <name type="scientific">Caenorhabditis japonica</name>
    <dbReference type="NCBI Taxonomy" id="281687"/>
    <lineage>
        <taxon>Eukaryota</taxon>
        <taxon>Metazoa</taxon>
        <taxon>Ecdysozoa</taxon>
        <taxon>Nematoda</taxon>
        <taxon>Chromadorea</taxon>
        <taxon>Rhabditida</taxon>
        <taxon>Rhabditina</taxon>
        <taxon>Rhabditomorpha</taxon>
        <taxon>Rhabditoidea</taxon>
        <taxon>Rhabditidae</taxon>
        <taxon>Peloderinae</taxon>
        <taxon>Caenorhabditis</taxon>
    </lineage>
</organism>
<dbReference type="EnsemblMetazoa" id="CJA19775.1">
    <property type="protein sequence ID" value="CJA19775.1"/>
    <property type="gene ID" value="WBGene00175346"/>
</dbReference>
<keyword evidence="2" id="KW-1185">Reference proteome</keyword>